<dbReference type="PANTHER" id="PTHR31992">
    <property type="entry name" value="DOF ZINC FINGER PROTEIN DOF1.4-RELATED"/>
    <property type="match status" value="1"/>
</dbReference>
<feature type="region of interest" description="Disordered" evidence="10">
    <location>
        <begin position="107"/>
        <end position="136"/>
    </location>
</feature>
<evidence type="ECO:0000256" key="5">
    <source>
        <dbReference type="ARBA" id="ARBA00023125"/>
    </source>
</evidence>
<feature type="domain" description="Dof-type" evidence="11">
    <location>
        <begin position="59"/>
        <end position="113"/>
    </location>
</feature>
<evidence type="ECO:0000256" key="1">
    <source>
        <dbReference type="ARBA" id="ARBA00022723"/>
    </source>
</evidence>
<gene>
    <name evidence="12" type="ORF">AQUCO_02500350v1</name>
</gene>
<evidence type="ECO:0000313" key="13">
    <source>
        <dbReference type="Proteomes" id="UP000230069"/>
    </source>
</evidence>
<evidence type="ECO:0000256" key="2">
    <source>
        <dbReference type="ARBA" id="ARBA00022771"/>
    </source>
</evidence>
<dbReference type="EMBL" id="KZ305042">
    <property type="protein sequence ID" value="PIA40578.1"/>
    <property type="molecule type" value="Genomic_DNA"/>
</dbReference>
<dbReference type="GO" id="GO:0003700">
    <property type="term" value="F:DNA-binding transcription factor activity"/>
    <property type="evidence" value="ECO:0007669"/>
    <property type="project" value="UniProtKB-UniRule"/>
</dbReference>
<dbReference type="InterPro" id="IPR003851">
    <property type="entry name" value="Znf_Dof"/>
</dbReference>
<evidence type="ECO:0000256" key="9">
    <source>
        <dbReference type="RuleBase" id="RU369094"/>
    </source>
</evidence>
<dbReference type="Pfam" id="PF02701">
    <property type="entry name" value="Zn_ribbon_Dof"/>
    <property type="match status" value="1"/>
</dbReference>
<evidence type="ECO:0000313" key="12">
    <source>
        <dbReference type="EMBL" id="PIA40578.1"/>
    </source>
</evidence>
<dbReference type="GO" id="GO:0005634">
    <property type="term" value="C:nucleus"/>
    <property type="evidence" value="ECO:0007669"/>
    <property type="project" value="UniProtKB-SubCell"/>
</dbReference>
<reference evidence="12 13" key="1">
    <citation type="submission" date="2017-09" db="EMBL/GenBank/DDBJ databases">
        <title>WGS assembly of Aquilegia coerulea Goldsmith.</title>
        <authorList>
            <person name="Hodges S."/>
            <person name="Kramer E."/>
            <person name="Nordborg M."/>
            <person name="Tomkins J."/>
            <person name="Borevitz J."/>
            <person name="Derieg N."/>
            <person name="Yan J."/>
            <person name="Mihaltcheva S."/>
            <person name="Hayes R.D."/>
            <person name="Rokhsar D."/>
        </authorList>
    </citation>
    <scope>NUCLEOTIDE SEQUENCE [LARGE SCALE GENOMIC DNA]</scope>
    <source>
        <strain evidence="13">cv. Goldsmith</strain>
    </source>
</reference>
<dbReference type="FunCoup" id="A0A2G5DAM6">
    <property type="interactions" value="526"/>
</dbReference>
<dbReference type="Proteomes" id="UP000230069">
    <property type="component" value="Unassembled WGS sequence"/>
</dbReference>
<dbReference type="InterPro" id="IPR045174">
    <property type="entry name" value="Dof"/>
</dbReference>
<feature type="compositionally biased region" description="Basic and acidic residues" evidence="10">
    <location>
        <begin position="118"/>
        <end position="128"/>
    </location>
</feature>
<dbReference type="PROSITE" id="PS50884">
    <property type="entry name" value="ZF_DOF_2"/>
    <property type="match status" value="1"/>
</dbReference>
<protein>
    <recommendedName>
        <fullName evidence="9">Dof zinc finger protein</fullName>
    </recommendedName>
</protein>
<keyword evidence="1 9" id="KW-0479">Metal-binding</keyword>
<evidence type="ECO:0000256" key="8">
    <source>
        <dbReference type="PROSITE-ProRule" id="PRU00071"/>
    </source>
</evidence>
<dbReference type="PANTHER" id="PTHR31992:SF159">
    <property type="entry name" value="DOF ZINC FINGER PROTEIN"/>
    <property type="match status" value="1"/>
</dbReference>
<evidence type="ECO:0000256" key="7">
    <source>
        <dbReference type="ARBA" id="ARBA00023242"/>
    </source>
</evidence>
<name>A0A2G5DAM6_AQUCA</name>
<keyword evidence="2 8" id="KW-0863">Zinc-finger</keyword>
<comment type="subcellular location">
    <subcellularLocation>
        <location evidence="8 9">Nucleus</location>
    </subcellularLocation>
</comment>
<dbReference type="OrthoDB" id="1927254at2759"/>
<dbReference type="STRING" id="218851.A0A2G5DAM6"/>
<keyword evidence="4 9" id="KW-0805">Transcription regulation</keyword>
<accession>A0A2G5DAM6</accession>
<proteinExistence type="predicted"/>
<keyword evidence="5 8" id="KW-0238">DNA-binding</keyword>
<evidence type="ECO:0000256" key="6">
    <source>
        <dbReference type="ARBA" id="ARBA00023163"/>
    </source>
</evidence>
<keyword evidence="3 9" id="KW-0862">Zinc</keyword>
<evidence type="ECO:0000259" key="11">
    <source>
        <dbReference type="PROSITE" id="PS50884"/>
    </source>
</evidence>
<dbReference type="AlphaFoldDB" id="A0A2G5DAM6"/>
<dbReference type="GO" id="GO:0008270">
    <property type="term" value="F:zinc ion binding"/>
    <property type="evidence" value="ECO:0007669"/>
    <property type="project" value="UniProtKB-KW"/>
</dbReference>
<keyword evidence="6 9" id="KW-0804">Transcription</keyword>
<comment type="function">
    <text evidence="9">Transcription factor that binds specifically to a 5'-AA[AG]G-3' consensus core sequence.</text>
</comment>
<evidence type="ECO:0000256" key="4">
    <source>
        <dbReference type="ARBA" id="ARBA00023015"/>
    </source>
</evidence>
<keyword evidence="13" id="KW-1185">Reference proteome</keyword>
<keyword evidence="7 8" id="KW-0539">Nucleus</keyword>
<dbReference type="GO" id="GO:0003677">
    <property type="term" value="F:DNA binding"/>
    <property type="evidence" value="ECO:0007669"/>
    <property type="project" value="UniProtKB-UniRule"/>
</dbReference>
<evidence type="ECO:0000256" key="3">
    <source>
        <dbReference type="ARBA" id="ARBA00022833"/>
    </source>
</evidence>
<dbReference type="InParanoid" id="A0A2G5DAM6"/>
<dbReference type="PROSITE" id="PS01361">
    <property type="entry name" value="ZF_DOF_1"/>
    <property type="match status" value="1"/>
</dbReference>
<sequence length="313" mass="34887">MGLTSLQICMDTSDWLQQGVNHEINGTNSSSPSGDMDNMVTISKSMEDKGPRPQHEQAPKCPRCDSTHTKFCYYNNYSLSQPRYFCKTCRRYWTKGGSLRNIPVGGGCRKNKRVPAKKSNEKPLHDHYSSSSSLSHGETDLHLSQLSHLNNFFGNSGHGVENINFMERGNNAVTENSSRHVEFTESKFDAILGNIRSHDFMGPNDLSLVGGLGDVGASYGFTHNFHELCSTFGISLNENNGFSMETNQRPMLSFESDQDPNATELKPKKSLSLDWQEHGCSEIERDSIGRLDSLGSWSNMMDGYRSSGKNTSM</sequence>
<evidence type="ECO:0000256" key="10">
    <source>
        <dbReference type="SAM" id="MobiDB-lite"/>
    </source>
</evidence>
<organism evidence="12 13">
    <name type="scientific">Aquilegia coerulea</name>
    <name type="common">Rocky mountain columbine</name>
    <dbReference type="NCBI Taxonomy" id="218851"/>
    <lineage>
        <taxon>Eukaryota</taxon>
        <taxon>Viridiplantae</taxon>
        <taxon>Streptophyta</taxon>
        <taxon>Embryophyta</taxon>
        <taxon>Tracheophyta</taxon>
        <taxon>Spermatophyta</taxon>
        <taxon>Magnoliopsida</taxon>
        <taxon>Ranunculales</taxon>
        <taxon>Ranunculaceae</taxon>
        <taxon>Thalictroideae</taxon>
        <taxon>Aquilegia</taxon>
    </lineage>
</organism>